<dbReference type="GO" id="GO:0004674">
    <property type="term" value="F:protein serine/threonine kinase activity"/>
    <property type="evidence" value="ECO:0007669"/>
    <property type="project" value="UniProtKB-KW"/>
</dbReference>
<evidence type="ECO:0000256" key="1">
    <source>
        <dbReference type="ARBA" id="ARBA00022679"/>
    </source>
</evidence>
<dbReference type="InterPro" id="IPR017441">
    <property type="entry name" value="Protein_kinase_ATP_BS"/>
</dbReference>
<dbReference type="CDD" id="cd00060">
    <property type="entry name" value="FHA"/>
    <property type="match status" value="1"/>
</dbReference>
<feature type="compositionally biased region" description="Pro residues" evidence="6">
    <location>
        <begin position="325"/>
        <end position="354"/>
    </location>
</feature>
<keyword evidence="9" id="KW-0723">Serine/threonine-protein kinase</keyword>
<evidence type="ECO:0000256" key="4">
    <source>
        <dbReference type="ARBA" id="ARBA00022840"/>
    </source>
</evidence>
<evidence type="ECO:0000256" key="3">
    <source>
        <dbReference type="ARBA" id="ARBA00022777"/>
    </source>
</evidence>
<dbReference type="EMBL" id="JQ844222">
    <property type="protein sequence ID" value="AGS53135.1"/>
    <property type="molecule type" value="Genomic_DNA"/>
</dbReference>
<dbReference type="PROSITE" id="PS50006">
    <property type="entry name" value="FHA_DOMAIN"/>
    <property type="match status" value="1"/>
</dbReference>
<dbReference type="SUPFAM" id="SSF56112">
    <property type="entry name" value="Protein kinase-like (PK-like)"/>
    <property type="match status" value="1"/>
</dbReference>
<feature type="region of interest" description="Disordered" evidence="6">
    <location>
        <begin position="294"/>
        <end position="390"/>
    </location>
</feature>
<keyword evidence="3 9" id="KW-0418">Kinase</keyword>
<evidence type="ECO:0000259" key="7">
    <source>
        <dbReference type="PROSITE" id="PS50006"/>
    </source>
</evidence>
<evidence type="ECO:0000256" key="6">
    <source>
        <dbReference type="SAM" id="MobiDB-lite"/>
    </source>
</evidence>
<dbReference type="Pfam" id="PF00069">
    <property type="entry name" value="Pkinase"/>
    <property type="match status" value="1"/>
</dbReference>
<sequence length="499" mass="53844">MTLQVGMLLNNRYIVGRTLGAGGFGVTYLVKDRLSAQLLAAKEYFPTMFAVRDGDSKVVRPSGADSRDEYEHGLKVFDREAESLRLFLGNPSVVQVTDSFRQNGTSYYIMEFLDGVNLKALSRSMGGRLPIDIALDVLRNVGATLATVHEKGLLHRDVSPENIFVTKQGTVKLIDFGATRFFVGERSRSLSVVLKPGFAPPEQYSSKGNQGPWTDVYALAATFLSVVSGLNLPDSPDRLSGATLEAVFSSSGLESPTRSIIEKALDLNFRQRYQTVGEFLSDISRYNAVAVPSAFSTPQPASGGRGQRSGVRDQGSVGFASSQYSPPPAAPAPRSTPPSPTPAPRSTPPPPAVPAQPTAPRNAAAPATPPPVAQYSIPSPPPPPPNLHLGMEIRSTPYVRLIQDGKSFDKWVLPVNMDMTIGRSTGRCNIIVDDSDVSRVHCTIRYDGNVGMFLLTDMSTNGTYLKDGTRLRKGVQQSLQPGTRFVMPGGKIEMEVGVE</sequence>
<dbReference type="Pfam" id="PF00498">
    <property type="entry name" value="FHA"/>
    <property type="match status" value="1"/>
</dbReference>
<reference evidence="9" key="1">
    <citation type="submission" date="2012-03" db="EMBL/GenBank/DDBJ databases">
        <title>Functional metagenomics reveals considerable lignocellulase gene clusters in the gut microbiome of a wood-feeding higher termite.</title>
        <authorList>
            <person name="Liu N."/>
        </authorList>
    </citation>
    <scope>NUCLEOTIDE SEQUENCE</scope>
</reference>
<proteinExistence type="predicted"/>
<name>A0A806KEQ1_9BACT</name>
<organism evidence="9">
    <name type="scientific">uncultured bacterium contig00040</name>
    <dbReference type="NCBI Taxonomy" id="1181528"/>
    <lineage>
        <taxon>Bacteria</taxon>
        <taxon>environmental samples</taxon>
    </lineage>
</organism>
<dbReference type="SUPFAM" id="SSF49879">
    <property type="entry name" value="SMAD/FHA domain"/>
    <property type="match status" value="1"/>
</dbReference>
<feature type="compositionally biased region" description="Pro residues" evidence="6">
    <location>
        <begin position="367"/>
        <end position="386"/>
    </location>
</feature>
<evidence type="ECO:0000259" key="8">
    <source>
        <dbReference type="PROSITE" id="PS50011"/>
    </source>
</evidence>
<dbReference type="PANTHER" id="PTHR43289">
    <property type="entry name" value="MITOGEN-ACTIVATED PROTEIN KINASE KINASE KINASE 20-RELATED"/>
    <property type="match status" value="1"/>
</dbReference>
<dbReference type="InterPro" id="IPR008984">
    <property type="entry name" value="SMAD_FHA_dom_sf"/>
</dbReference>
<feature type="domain" description="FHA" evidence="7">
    <location>
        <begin position="419"/>
        <end position="470"/>
    </location>
</feature>
<dbReference type="Gene3D" id="2.60.200.20">
    <property type="match status" value="1"/>
</dbReference>
<dbReference type="PROSITE" id="PS00107">
    <property type="entry name" value="PROTEIN_KINASE_ATP"/>
    <property type="match status" value="1"/>
</dbReference>
<dbReference type="AlphaFoldDB" id="A0A806KEQ1"/>
<keyword evidence="4 5" id="KW-0067">ATP-binding</keyword>
<dbReference type="PANTHER" id="PTHR43289:SF34">
    <property type="entry name" value="SERINE_THREONINE-PROTEIN KINASE YBDM-RELATED"/>
    <property type="match status" value="1"/>
</dbReference>
<evidence type="ECO:0000313" key="9">
    <source>
        <dbReference type="EMBL" id="AGS53135.1"/>
    </source>
</evidence>
<dbReference type="Gene3D" id="1.10.510.10">
    <property type="entry name" value="Transferase(Phosphotransferase) domain 1"/>
    <property type="match status" value="1"/>
</dbReference>
<feature type="binding site" evidence="5">
    <location>
        <position position="42"/>
    </location>
    <ligand>
        <name>ATP</name>
        <dbReference type="ChEBI" id="CHEBI:30616"/>
    </ligand>
</feature>
<dbReference type="InterPro" id="IPR011009">
    <property type="entry name" value="Kinase-like_dom_sf"/>
</dbReference>
<accession>A0A806KEQ1</accession>
<keyword evidence="2 5" id="KW-0547">Nucleotide-binding</keyword>
<feature type="compositionally biased region" description="Low complexity" evidence="6">
    <location>
        <begin position="355"/>
        <end position="366"/>
    </location>
</feature>
<feature type="domain" description="Protein kinase" evidence="8">
    <location>
        <begin position="13"/>
        <end position="289"/>
    </location>
</feature>
<keyword evidence="1" id="KW-0808">Transferase</keyword>
<dbReference type="SMART" id="SM00240">
    <property type="entry name" value="FHA"/>
    <property type="match status" value="1"/>
</dbReference>
<evidence type="ECO:0000256" key="5">
    <source>
        <dbReference type="PROSITE-ProRule" id="PRU10141"/>
    </source>
</evidence>
<protein>
    <submittedName>
        <fullName evidence="9">Putative serine/threonine protein kinase</fullName>
    </submittedName>
</protein>
<dbReference type="InterPro" id="IPR008266">
    <property type="entry name" value="Tyr_kinase_AS"/>
</dbReference>
<dbReference type="PROSITE" id="PS50011">
    <property type="entry name" value="PROTEIN_KINASE_DOM"/>
    <property type="match status" value="1"/>
</dbReference>
<dbReference type="InterPro" id="IPR000253">
    <property type="entry name" value="FHA_dom"/>
</dbReference>
<dbReference type="InterPro" id="IPR000719">
    <property type="entry name" value="Prot_kinase_dom"/>
</dbReference>
<dbReference type="CDD" id="cd14014">
    <property type="entry name" value="STKc_PknB_like"/>
    <property type="match status" value="1"/>
</dbReference>
<dbReference type="PROSITE" id="PS00109">
    <property type="entry name" value="PROTEIN_KINASE_TYR"/>
    <property type="match status" value="1"/>
</dbReference>
<evidence type="ECO:0000256" key="2">
    <source>
        <dbReference type="ARBA" id="ARBA00022741"/>
    </source>
</evidence>
<dbReference type="Gene3D" id="3.30.200.20">
    <property type="entry name" value="Phosphorylase Kinase, domain 1"/>
    <property type="match status" value="1"/>
</dbReference>
<dbReference type="GO" id="GO:0005524">
    <property type="term" value="F:ATP binding"/>
    <property type="evidence" value="ECO:0007669"/>
    <property type="project" value="UniProtKB-UniRule"/>
</dbReference>